<dbReference type="InterPro" id="IPR007590">
    <property type="entry name" value="Saf4/Yju2"/>
</dbReference>
<keyword evidence="3" id="KW-0479">Metal-binding</keyword>
<comment type="subcellular location">
    <subcellularLocation>
        <location evidence="1">Nucleus</location>
    </subcellularLocation>
</comment>
<evidence type="ECO:0000313" key="11">
    <source>
        <dbReference type="Proteomes" id="UP000485058"/>
    </source>
</evidence>
<accession>A0A699ZFV2</accession>
<protein>
    <recommendedName>
        <fullName evidence="12">Splicing factor YJU2</fullName>
    </recommendedName>
</protein>
<gene>
    <name evidence="9" type="ORF">HaLaN_09928</name>
    <name evidence="10" type="ORF">HaLaN_10523</name>
</gene>
<dbReference type="Proteomes" id="UP000485058">
    <property type="component" value="Unassembled WGS sequence"/>
</dbReference>
<dbReference type="HAMAP" id="MF_03226">
    <property type="entry name" value="YJU2"/>
    <property type="match status" value="1"/>
</dbReference>
<comment type="caution">
    <text evidence="10">The sequence shown here is derived from an EMBL/GenBank/DDBJ whole genome shotgun (WGS) entry which is preliminary data.</text>
</comment>
<dbReference type="EMBL" id="BLLF01000729">
    <property type="protein sequence ID" value="GFH14462.1"/>
    <property type="molecule type" value="Genomic_DNA"/>
</dbReference>
<feature type="non-terminal residue" evidence="10">
    <location>
        <position position="1"/>
    </location>
</feature>
<feature type="region of interest" description="Disordered" evidence="8">
    <location>
        <begin position="1"/>
        <end position="27"/>
    </location>
</feature>
<evidence type="ECO:0000256" key="6">
    <source>
        <dbReference type="ARBA" id="ARBA00023187"/>
    </source>
</evidence>
<proteinExistence type="inferred from homology"/>
<dbReference type="GO" id="GO:0046872">
    <property type="term" value="F:metal ion binding"/>
    <property type="evidence" value="ECO:0007669"/>
    <property type="project" value="UniProtKB-KW"/>
</dbReference>
<evidence type="ECO:0000313" key="10">
    <source>
        <dbReference type="EMBL" id="GFH14462.1"/>
    </source>
</evidence>
<dbReference type="PANTHER" id="PTHR12111">
    <property type="entry name" value="SPLICING FACTOR YJU2"/>
    <property type="match status" value="1"/>
</dbReference>
<keyword evidence="5" id="KW-0862">Zinc</keyword>
<evidence type="ECO:0000256" key="4">
    <source>
        <dbReference type="ARBA" id="ARBA00022728"/>
    </source>
</evidence>
<dbReference type="InterPro" id="IPR043701">
    <property type="entry name" value="Yju2"/>
</dbReference>
<organism evidence="10 11">
    <name type="scientific">Haematococcus lacustris</name>
    <name type="common">Green alga</name>
    <name type="synonym">Haematococcus pluvialis</name>
    <dbReference type="NCBI Taxonomy" id="44745"/>
    <lineage>
        <taxon>Eukaryota</taxon>
        <taxon>Viridiplantae</taxon>
        <taxon>Chlorophyta</taxon>
        <taxon>core chlorophytes</taxon>
        <taxon>Chlorophyceae</taxon>
        <taxon>CS clade</taxon>
        <taxon>Chlamydomonadales</taxon>
        <taxon>Haematococcaceae</taxon>
        <taxon>Haematococcus</taxon>
    </lineage>
</organism>
<evidence type="ECO:0000256" key="3">
    <source>
        <dbReference type="ARBA" id="ARBA00022723"/>
    </source>
</evidence>
<dbReference type="Pfam" id="PF04502">
    <property type="entry name" value="Saf4_Yju2"/>
    <property type="match status" value="1"/>
</dbReference>
<evidence type="ECO:0000256" key="8">
    <source>
        <dbReference type="SAM" id="MobiDB-lite"/>
    </source>
</evidence>
<keyword evidence="4" id="KW-0747">Spliceosome</keyword>
<sequence length="166" mass="19557">MGERKVLNKYFPPDFDPTQLPKRKRPKTNDMKVRMMLPMSVRCKTCGTFMYKGTKFNTRKEDVLGETYLGIQIYRFYYRCTCCAAEFTMKTDPQSTDYKLEEGATRNYEHWRESETVKAINKAAKEEEEMGNAMKALENRTLDSKREMDIMAALDEMRTLKARHSK</sequence>
<name>A0A699ZFV2_HAELA</name>
<dbReference type="GO" id="GO:0071006">
    <property type="term" value="C:U2-type catalytic step 1 spliceosome"/>
    <property type="evidence" value="ECO:0007669"/>
    <property type="project" value="TreeGrafter"/>
</dbReference>
<evidence type="ECO:0000313" key="9">
    <source>
        <dbReference type="EMBL" id="GFH13959.1"/>
    </source>
</evidence>
<dbReference type="AlphaFoldDB" id="A0A699ZFV2"/>
<evidence type="ECO:0000256" key="1">
    <source>
        <dbReference type="ARBA" id="ARBA00004123"/>
    </source>
</evidence>
<evidence type="ECO:0000256" key="5">
    <source>
        <dbReference type="ARBA" id="ARBA00022833"/>
    </source>
</evidence>
<dbReference type="PANTHER" id="PTHR12111:SF1">
    <property type="entry name" value="SPLICING FACTOR YJU2"/>
    <property type="match status" value="1"/>
</dbReference>
<keyword evidence="7" id="KW-0539">Nucleus</keyword>
<keyword evidence="6" id="KW-0508">mRNA splicing</keyword>
<evidence type="ECO:0000256" key="7">
    <source>
        <dbReference type="ARBA" id="ARBA00023242"/>
    </source>
</evidence>
<evidence type="ECO:0008006" key="12">
    <source>
        <dbReference type="Google" id="ProtNLM"/>
    </source>
</evidence>
<keyword evidence="11" id="KW-1185">Reference proteome</keyword>
<feature type="non-terminal residue" evidence="10">
    <location>
        <position position="166"/>
    </location>
</feature>
<dbReference type="EMBL" id="BLLF01000671">
    <property type="protein sequence ID" value="GFH13959.1"/>
    <property type="molecule type" value="Genomic_DNA"/>
</dbReference>
<dbReference type="GO" id="GO:0000398">
    <property type="term" value="P:mRNA splicing, via spliceosome"/>
    <property type="evidence" value="ECO:0007669"/>
    <property type="project" value="InterPro"/>
</dbReference>
<evidence type="ECO:0000256" key="2">
    <source>
        <dbReference type="ARBA" id="ARBA00022664"/>
    </source>
</evidence>
<keyword evidence="2" id="KW-0507">mRNA processing</keyword>
<reference evidence="10 11" key="1">
    <citation type="submission" date="2020-02" db="EMBL/GenBank/DDBJ databases">
        <title>Draft genome sequence of Haematococcus lacustris strain NIES-144.</title>
        <authorList>
            <person name="Morimoto D."/>
            <person name="Nakagawa S."/>
            <person name="Yoshida T."/>
            <person name="Sawayama S."/>
        </authorList>
    </citation>
    <scope>NUCLEOTIDE SEQUENCE [LARGE SCALE GENOMIC DNA]</scope>
    <source>
        <strain evidence="10 11">NIES-144</strain>
    </source>
</reference>